<evidence type="ECO:0000313" key="7">
    <source>
        <dbReference type="EMBL" id="GAA5187102.1"/>
    </source>
</evidence>
<feature type="DNA-binding region" description="H-T-H motif" evidence="4">
    <location>
        <begin position="55"/>
        <end position="74"/>
    </location>
</feature>
<evidence type="ECO:0000259" key="6">
    <source>
        <dbReference type="PROSITE" id="PS50977"/>
    </source>
</evidence>
<dbReference type="Pfam" id="PF00440">
    <property type="entry name" value="TetR_N"/>
    <property type="match status" value="1"/>
</dbReference>
<dbReference type="EMBL" id="BAABJQ010000009">
    <property type="protein sequence ID" value="GAA5187102.1"/>
    <property type="molecule type" value="Genomic_DNA"/>
</dbReference>
<dbReference type="Proteomes" id="UP001501570">
    <property type="component" value="Unassembled WGS sequence"/>
</dbReference>
<evidence type="ECO:0000313" key="8">
    <source>
        <dbReference type="Proteomes" id="UP001501570"/>
    </source>
</evidence>
<feature type="region of interest" description="Disordered" evidence="5">
    <location>
        <begin position="1"/>
        <end position="32"/>
    </location>
</feature>
<keyword evidence="8" id="KW-1185">Reference proteome</keyword>
<protein>
    <submittedName>
        <fullName evidence="7">TetR/AcrR family transcriptional regulator</fullName>
    </submittedName>
</protein>
<name>A0ABP9RTW3_9ACTN</name>
<feature type="domain" description="HTH tetR-type" evidence="6">
    <location>
        <begin position="32"/>
        <end position="92"/>
    </location>
</feature>
<dbReference type="SUPFAM" id="SSF46689">
    <property type="entry name" value="Homeodomain-like"/>
    <property type="match status" value="1"/>
</dbReference>
<keyword evidence="3" id="KW-0804">Transcription</keyword>
<dbReference type="PROSITE" id="PS50977">
    <property type="entry name" value="HTH_TETR_2"/>
    <property type="match status" value="1"/>
</dbReference>
<feature type="compositionally biased region" description="Low complexity" evidence="5">
    <location>
        <begin position="1"/>
        <end position="15"/>
    </location>
</feature>
<proteinExistence type="predicted"/>
<keyword evidence="1" id="KW-0805">Transcription regulation</keyword>
<dbReference type="PRINTS" id="PR00455">
    <property type="entry name" value="HTHTETR"/>
</dbReference>
<dbReference type="InterPro" id="IPR001647">
    <property type="entry name" value="HTH_TetR"/>
</dbReference>
<reference evidence="8" key="1">
    <citation type="journal article" date="2019" name="Int. J. Syst. Evol. Microbiol.">
        <title>The Global Catalogue of Microorganisms (GCM) 10K type strain sequencing project: providing services to taxonomists for standard genome sequencing and annotation.</title>
        <authorList>
            <consortium name="The Broad Institute Genomics Platform"/>
            <consortium name="The Broad Institute Genome Sequencing Center for Infectious Disease"/>
            <person name="Wu L."/>
            <person name="Ma J."/>
        </authorList>
    </citation>
    <scope>NUCLEOTIDE SEQUENCE [LARGE SCALE GENOMIC DNA]</scope>
    <source>
        <strain evidence="8">JCM 18304</strain>
    </source>
</reference>
<evidence type="ECO:0000256" key="1">
    <source>
        <dbReference type="ARBA" id="ARBA00023015"/>
    </source>
</evidence>
<keyword evidence="2 4" id="KW-0238">DNA-binding</keyword>
<sequence>MTADQTSTDQTSTDQKPARRPYRSPRREQQAAETRAAVLAAAGDLFAARGFAGTGMRDIAKAAGVSVETLYAGFRSKGELLTLALDAALVGDAEAVPLVERPAFQALSSGSRDERIAAAAGLVTAIHRRSSGIHLALREAAASDPDLARHLREDEQRRRIDIGRGATLVAGRELSPREHDGLWAVLSVEVYQMLTGQAGWTWQQYEDWAADTIRRTLDE</sequence>
<dbReference type="InterPro" id="IPR009057">
    <property type="entry name" value="Homeodomain-like_sf"/>
</dbReference>
<evidence type="ECO:0000256" key="4">
    <source>
        <dbReference type="PROSITE-ProRule" id="PRU00335"/>
    </source>
</evidence>
<evidence type="ECO:0000256" key="2">
    <source>
        <dbReference type="ARBA" id="ARBA00023125"/>
    </source>
</evidence>
<accession>A0ABP9RTW3</accession>
<comment type="caution">
    <text evidence="7">The sequence shown here is derived from an EMBL/GenBank/DDBJ whole genome shotgun (WGS) entry which is preliminary data.</text>
</comment>
<gene>
    <name evidence="7" type="ORF">GCM10023322_34660</name>
</gene>
<dbReference type="InterPro" id="IPR050109">
    <property type="entry name" value="HTH-type_TetR-like_transc_reg"/>
</dbReference>
<evidence type="ECO:0000256" key="5">
    <source>
        <dbReference type="SAM" id="MobiDB-lite"/>
    </source>
</evidence>
<organism evidence="7 8">
    <name type="scientific">Rugosimonospora acidiphila</name>
    <dbReference type="NCBI Taxonomy" id="556531"/>
    <lineage>
        <taxon>Bacteria</taxon>
        <taxon>Bacillati</taxon>
        <taxon>Actinomycetota</taxon>
        <taxon>Actinomycetes</taxon>
        <taxon>Micromonosporales</taxon>
        <taxon>Micromonosporaceae</taxon>
        <taxon>Rugosimonospora</taxon>
    </lineage>
</organism>
<dbReference type="PANTHER" id="PTHR30055">
    <property type="entry name" value="HTH-TYPE TRANSCRIPTIONAL REGULATOR RUTR"/>
    <property type="match status" value="1"/>
</dbReference>
<dbReference type="RefSeq" id="WP_345630763.1">
    <property type="nucleotide sequence ID" value="NZ_BAABJQ010000009.1"/>
</dbReference>
<dbReference type="Gene3D" id="1.10.357.10">
    <property type="entry name" value="Tetracycline Repressor, domain 2"/>
    <property type="match status" value="1"/>
</dbReference>
<evidence type="ECO:0000256" key="3">
    <source>
        <dbReference type="ARBA" id="ARBA00023163"/>
    </source>
</evidence>
<dbReference type="PANTHER" id="PTHR30055:SF240">
    <property type="entry name" value="HTH-TYPE TRANSCRIPTIONAL REGULATOR ACRR"/>
    <property type="match status" value="1"/>
</dbReference>